<dbReference type="AlphaFoldDB" id="X1GDW9"/>
<evidence type="ECO:0000313" key="1">
    <source>
        <dbReference type="EMBL" id="GAH55417.1"/>
    </source>
</evidence>
<feature type="non-terminal residue" evidence="1">
    <location>
        <position position="1"/>
    </location>
</feature>
<dbReference type="EMBL" id="BARU01023636">
    <property type="protein sequence ID" value="GAH55417.1"/>
    <property type="molecule type" value="Genomic_DNA"/>
</dbReference>
<name>X1GDW9_9ZZZZ</name>
<sequence length="48" mass="5434">VSGFLKRFALEDLLLIGNTSRDGAGLIGLIIISMDIWGRKIMREPKRY</sequence>
<gene>
    <name evidence="1" type="ORF">S03H2_38332</name>
</gene>
<proteinExistence type="predicted"/>
<accession>X1GDW9</accession>
<organism evidence="1">
    <name type="scientific">marine sediment metagenome</name>
    <dbReference type="NCBI Taxonomy" id="412755"/>
    <lineage>
        <taxon>unclassified sequences</taxon>
        <taxon>metagenomes</taxon>
        <taxon>ecological metagenomes</taxon>
    </lineage>
</organism>
<reference evidence="1" key="1">
    <citation type="journal article" date="2014" name="Front. Microbiol.">
        <title>High frequency of phylogenetically diverse reductive dehalogenase-homologous genes in deep subseafloor sedimentary metagenomes.</title>
        <authorList>
            <person name="Kawai M."/>
            <person name="Futagami T."/>
            <person name="Toyoda A."/>
            <person name="Takaki Y."/>
            <person name="Nishi S."/>
            <person name="Hori S."/>
            <person name="Arai W."/>
            <person name="Tsubouchi T."/>
            <person name="Morono Y."/>
            <person name="Uchiyama I."/>
            <person name="Ito T."/>
            <person name="Fujiyama A."/>
            <person name="Inagaki F."/>
            <person name="Takami H."/>
        </authorList>
    </citation>
    <scope>NUCLEOTIDE SEQUENCE</scope>
    <source>
        <strain evidence="1">Expedition CK06-06</strain>
    </source>
</reference>
<comment type="caution">
    <text evidence="1">The sequence shown here is derived from an EMBL/GenBank/DDBJ whole genome shotgun (WGS) entry which is preliminary data.</text>
</comment>
<protein>
    <submittedName>
        <fullName evidence="1">Uncharacterized protein</fullName>
    </submittedName>
</protein>